<evidence type="ECO:0000313" key="2">
    <source>
        <dbReference type="Proteomes" id="UP000241440"/>
    </source>
</evidence>
<accession>A0A855SFA7</accession>
<protein>
    <submittedName>
        <fullName evidence="1">Uncharacterized protein</fullName>
    </submittedName>
</protein>
<name>A0A855SFA7_PHOAN</name>
<dbReference type="RefSeq" id="WP_045082437.1">
    <property type="nucleotide sequence ID" value="NZ_JZSX01000001.1"/>
</dbReference>
<dbReference type="AlphaFoldDB" id="A0A855SFA7"/>
<dbReference type="GeneID" id="61230116"/>
<proteinExistence type="predicted"/>
<sequence length="238" mass="27468">MEAQTAISFLAGLIGAGVGAYAVSYFKVSAQIKAHTNHIEEILDQKYLIKNKEESAKIDVVTNRLDDILKQQKAITGTNEAEKIDVLTAKMDQVVEQQKCITLTNELIKSDIENISWKRKESQIIRRQKIDEVYVKLLELQYIRGAYVANKTEYSSRFHELNTEVIGIIHLYLNNNDELHDEFIKFISIYNKTDELAEITCKESKTQQFSKFNNEEIAPFQSTILFRLRDLMKKELGE</sequence>
<evidence type="ECO:0000313" key="1">
    <source>
        <dbReference type="EMBL" id="PSX08588.1"/>
    </source>
</evidence>
<reference evidence="1 2" key="1">
    <citation type="submission" date="2018-01" db="EMBL/GenBank/DDBJ databases">
        <title>Whole genome sequencing of Histamine producing bacteria.</title>
        <authorList>
            <person name="Butler K."/>
        </authorList>
    </citation>
    <scope>NUCLEOTIDE SEQUENCE [LARGE SCALE GENOMIC DNA]</scope>
    <source>
        <strain evidence="1 2">A2-1</strain>
    </source>
</reference>
<comment type="caution">
    <text evidence="1">The sequence shown here is derived from an EMBL/GenBank/DDBJ whole genome shotgun (WGS) entry which is preliminary data.</text>
</comment>
<dbReference type="EMBL" id="PYOY01000002">
    <property type="protein sequence ID" value="PSX08588.1"/>
    <property type="molecule type" value="Genomic_DNA"/>
</dbReference>
<gene>
    <name evidence="1" type="ORF">C0W41_05725</name>
</gene>
<dbReference type="Proteomes" id="UP000241440">
    <property type="component" value="Unassembled WGS sequence"/>
</dbReference>
<organism evidence="1 2">
    <name type="scientific">Photobacterium angustum</name>
    <dbReference type="NCBI Taxonomy" id="661"/>
    <lineage>
        <taxon>Bacteria</taxon>
        <taxon>Pseudomonadati</taxon>
        <taxon>Pseudomonadota</taxon>
        <taxon>Gammaproteobacteria</taxon>
        <taxon>Vibrionales</taxon>
        <taxon>Vibrionaceae</taxon>
        <taxon>Photobacterium</taxon>
    </lineage>
</organism>